<dbReference type="GO" id="GO:0006412">
    <property type="term" value="P:translation"/>
    <property type="evidence" value="ECO:0007669"/>
    <property type="project" value="InterPro"/>
</dbReference>
<dbReference type="GO" id="GO:0015934">
    <property type="term" value="C:large ribosomal subunit"/>
    <property type="evidence" value="ECO:0007669"/>
    <property type="project" value="InterPro"/>
</dbReference>
<comment type="similarity">
    <text evidence="1 4">Belongs to the universal ribosomal protein uL22 family.</text>
</comment>
<sequence length="378" mass="42899">MSARIPSRRLGQSTLAALRPHSTTYGINSTLPCRSFSCTIRLKADDAPKADPKIASPSEDPLSNPVLEEYLRRNKPGTRVESPKPIMGDLSSASIFQPENENPRYHESLSPEQRKELKKQEEELSKAADAKREHDLRALAIDPAPRKRLRLERRLVIRNAERHGRTTKAIKLARTEREYTFRSEQLLTSTKKLTRLMHLIAGKTVEEALVQLRFSPKRIAIDVRKALQIARDNAMLERGMGLGGGRNAAQAVSQAHEAEDADESQVYLADGSLRTAHKDEGKLIQLKDGSKKRVADKTEIYIDQAWVGADISTFGADHRARGRVNRLTHRTATFSVLLKEEKTRIRISEELQKKRDNRKLWVALPDRPVTTQRQYNLW</sequence>
<evidence type="ECO:0000256" key="1">
    <source>
        <dbReference type="ARBA" id="ARBA00009451"/>
    </source>
</evidence>
<proteinExistence type="inferred from homology"/>
<feature type="compositionally biased region" description="Polar residues" evidence="5">
    <location>
        <begin position="91"/>
        <end position="100"/>
    </location>
</feature>
<organism evidence="6 7">
    <name type="scientific">Periconia digitata</name>
    <dbReference type="NCBI Taxonomy" id="1303443"/>
    <lineage>
        <taxon>Eukaryota</taxon>
        <taxon>Fungi</taxon>
        <taxon>Dikarya</taxon>
        <taxon>Ascomycota</taxon>
        <taxon>Pezizomycotina</taxon>
        <taxon>Dothideomycetes</taxon>
        <taxon>Pleosporomycetidae</taxon>
        <taxon>Pleosporales</taxon>
        <taxon>Massarineae</taxon>
        <taxon>Periconiaceae</taxon>
        <taxon>Periconia</taxon>
    </lineage>
</organism>
<comment type="caution">
    <text evidence="6">The sequence shown here is derived from an EMBL/GenBank/DDBJ whole genome shotgun (WGS) entry which is preliminary data.</text>
</comment>
<feature type="compositionally biased region" description="Basic and acidic residues" evidence="5">
    <location>
        <begin position="101"/>
        <end position="131"/>
    </location>
</feature>
<accession>A0A9W4UBA2</accession>
<keyword evidence="7" id="KW-1185">Reference proteome</keyword>
<name>A0A9W4UBA2_9PLEO</name>
<keyword evidence="3 4" id="KW-0687">Ribonucleoprotein</keyword>
<dbReference type="Proteomes" id="UP001152607">
    <property type="component" value="Unassembled WGS sequence"/>
</dbReference>
<dbReference type="PANTHER" id="PTHR13501">
    <property type="entry name" value="CHLOROPLAST 50S RIBOSOMAL PROTEIN L22-RELATED"/>
    <property type="match status" value="1"/>
</dbReference>
<dbReference type="Gene3D" id="3.90.470.10">
    <property type="entry name" value="Ribosomal protein L22/L17"/>
    <property type="match status" value="1"/>
</dbReference>
<evidence type="ECO:0000313" key="7">
    <source>
        <dbReference type="Proteomes" id="UP001152607"/>
    </source>
</evidence>
<protein>
    <recommendedName>
        <fullName evidence="8">Mitochondrial large ribosomal subunit</fullName>
    </recommendedName>
</protein>
<evidence type="ECO:0000256" key="2">
    <source>
        <dbReference type="ARBA" id="ARBA00022980"/>
    </source>
</evidence>
<dbReference type="GO" id="GO:0003735">
    <property type="term" value="F:structural constituent of ribosome"/>
    <property type="evidence" value="ECO:0007669"/>
    <property type="project" value="InterPro"/>
</dbReference>
<dbReference type="AlphaFoldDB" id="A0A9W4UBA2"/>
<dbReference type="OrthoDB" id="416470at2759"/>
<dbReference type="InterPro" id="IPR001063">
    <property type="entry name" value="Ribosomal_uL22"/>
</dbReference>
<keyword evidence="2 4" id="KW-0689">Ribosomal protein</keyword>
<dbReference type="Pfam" id="PF00237">
    <property type="entry name" value="Ribosomal_L22"/>
    <property type="match status" value="1"/>
</dbReference>
<evidence type="ECO:0000256" key="3">
    <source>
        <dbReference type="ARBA" id="ARBA00023274"/>
    </source>
</evidence>
<evidence type="ECO:0000256" key="5">
    <source>
        <dbReference type="SAM" id="MobiDB-lite"/>
    </source>
</evidence>
<feature type="region of interest" description="Disordered" evidence="5">
    <location>
        <begin position="46"/>
        <end position="131"/>
    </location>
</feature>
<gene>
    <name evidence="6" type="ORF">PDIGIT_LOCUS6096</name>
</gene>
<dbReference type="PANTHER" id="PTHR13501:SF10">
    <property type="entry name" value="LARGE RIBOSOMAL SUBUNIT PROTEIN UL22M"/>
    <property type="match status" value="1"/>
</dbReference>
<dbReference type="InterPro" id="IPR047867">
    <property type="entry name" value="Ribosomal_uL22_bac/org-type"/>
</dbReference>
<reference evidence="6" key="1">
    <citation type="submission" date="2023-01" db="EMBL/GenBank/DDBJ databases">
        <authorList>
            <person name="Van Ghelder C."/>
            <person name="Rancurel C."/>
        </authorList>
    </citation>
    <scope>NUCLEOTIDE SEQUENCE</scope>
    <source>
        <strain evidence="6">CNCM I-4278</strain>
    </source>
</reference>
<dbReference type="EMBL" id="CAOQHR010000004">
    <property type="protein sequence ID" value="CAI6333061.1"/>
    <property type="molecule type" value="Genomic_DNA"/>
</dbReference>
<dbReference type="SUPFAM" id="SSF54843">
    <property type="entry name" value="Ribosomal protein L22"/>
    <property type="match status" value="1"/>
</dbReference>
<evidence type="ECO:0000313" key="6">
    <source>
        <dbReference type="EMBL" id="CAI6333061.1"/>
    </source>
</evidence>
<evidence type="ECO:0008006" key="8">
    <source>
        <dbReference type="Google" id="ProtNLM"/>
    </source>
</evidence>
<evidence type="ECO:0000256" key="4">
    <source>
        <dbReference type="RuleBase" id="RU004005"/>
    </source>
</evidence>
<dbReference type="InterPro" id="IPR036394">
    <property type="entry name" value="Ribosomal_uL22_sf"/>
</dbReference>